<dbReference type="Proteomes" id="UP001642540">
    <property type="component" value="Unassembled WGS sequence"/>
</dbReference>
<gene>
    <name evidence="2" type="ORF">ODALV1_LOCUS9952</name>
</gene>
<organism evidence="2 3">
    <name type="scientific">Orchesella dallaii</name>
    <dbReference type="NCBI Taxonomy" id="48710"/>
    <lineage>
        <taxon>Eukaryota</taxon>
        <taxon>Metazoa</taxon>
        <taxon>Ecdysozoa</taxon>
        <taxon>Arthropoda</taxon>
        <taxon>Hexapoda</taxon>
        <taxon>Collembola</taxon>
        <taxon>Entomobryomorpha</taxon>
        <taxon>Entomobryoidea</taxon>
        <taxon>Orchesellidae</taxon>
        <taxon>Orchesellinae</taxon>
        <taxon>Orchesella</taxon>
    </lineage>
</organism>
<comment type="caution">
    <text evidence="2">The sequence shown here is derived from an EMBL/GenBank/DDBJ whole genome shotgun (WGS) entry which is preliminary data.</text>
</comment>
<feature type="transmembrane region" description="Helical" evidence="1">
    <location>
        <begin position="38"/>
        <end position="55"/>
    </location>
</feature>
<evidence type="ECO:0000313" key="3">
    <source>
        <dbReference type="Proteomes" id="UP001642540"/>
    </source>
</evidence>
<feature type="transmembrane region" description="Helical" evidence="1">
    <location>
        <begin position="75"/>
        <end position="92"/>
    </location>
</feature>
<protein>
    <submittedName>
        <fullName evidence="2">Uncharacterized protein</fullName>
    </submittedName>
</protein>
<proteinExistence type="predicted"/>
<keyword evidence="1" id="KW-1133">Transmembrane helix</keyword>
<evidence type="ECO:0000256" key="1">
    <source>
        <dbReference type="SAM" id="Phobius"/>
    </source>
</evidence>
<keyword evidence="3" id="KW-1185">Reference proteome</keyword>
<accession>A0ABP1QF24</accession>
<name>A0ABP1QF24_9HEXA</name>
<keyword evidence="1" id="KW-0812">Transmembrane</keyword>
<keyword evidence="1" id="KW-0472">Membrane</keyword>
<evidence type="ECO:0000313" key="2">
    <source>
        <dbReference type="EMBL" id="CAL8098484.1"/>
    </source>
</evidence>
<reference evidence="2 3" key="1">
    <citation type="submission" date="2024-08" db="EMBL/GenBank/DDBJ databases">
        <authorList>
            <person name="Cucini C."/>
            <person name="Frati F."/>
        </authorList>
    </citation>
    <scope>NUCLEOTIDE SEQUENCE [LARGE SCALE GENOMIC DNA]</scope>
</reference>
<sequence>MNILRVTEIRPKNSKQLDRIGTFLYVKLKKNIGFINQVLGKHILAFYIVVIAYFCDLPDVLNELKEVNTYSIGKLGFFLILNMTTWILAAEFHSQV</sequence>
<dbReference type="EMBL" id="CAXLJM020000030">
    <property type="protein sequence ID" value="CAL8098484.1"/>
    <property type="molecule type" value="Genomic_DNA"/>
</dbReference>